<protein>
    <recommendedName>
        <fullName evidence="4">Cardiolipin synthase N-terminal domain-containing protein</fullName>
    </recommendedName>
</protein>
<dbReference type="Proteomes" id="UP000051461">
    <property type="component" value="Unassembled WGS sequence"/>
</dbReference>
<name>A0A0R1GGN0_9LACO</name>
<dbReference type="STRING" id="1423726.FC07_GL001423"/>
<dbReference type="RefSeq" id="WP_057905515.1">
    <property type="nucleotide sequence ID" value="NZ_AZDA01000121.1"/>
</dbReference>
<keyword evidence="1" id="KW-0812">Transmembrane</keyword>
<organism evidence="2 3">
    <name type="scientific">Loigolactobacillus bifermentans DSM 20003</name>
    <dbReference type="NCBI Taxonomy" id="1423726"/>
    <lineage>
        <taxon>Bacteria</taxon>
        <taxon>Bacillati</taxon>
        <taxon>Bacillota</taxon>
        <taxon>Bacilli</taxon>
        <taxon>Lactobacillales</taxon>
        <taxon>Lactobacillaceae</taxon>
        <taxon>Loigolactobacillus</taxon>
    </lineage>
</organism>
<keyword evidence="1" id="KW-1133">Transmembrane helix</keyword>
<keyword evidence="3" id="KW-1185">Reference proteome</keyword>
<comment type="caution">
    <text evidence="2">The sequence shown here is derived from an EMBL/GenBank/DDBJ whole genome shotgun (WGS) entry which is preliminary data.</text>
</comment>
<dbReference type="OrthoDB" id="3243324at2"/>
<proteinExistence type="predicted"/>
<dbReference type="AlphaFoldDB" id="A0A0R1GGN0"/>
<accession>A0A0R1GGN0</accession>
<sequence length="86" mass="10321">MRQSRKQARLNQKYRQLRFRQLLWPVAIAELLLQGTAIRSILHRGIFKRGNKWLWLPLTFVQPIGPLLYFRYGRGTRSNQTKIKTK</sequence>
<evidence type="ECO:0000313" key="2">
    <source>
        <dbReference type="EMBL" id="KRK33168.1"/>
    </source>
</evidence>
<gene>
    <name evidence="2" type="ORF">FC07_GL001423</name>
</gene>
<dbReference type="EMBL" id="AZDA01000121">
    <property type="protein sequence ID" value="KRK33168.1"/>
    <property type="molecule type" value="Genomic_DNA"/>
</dbReference>
<dbReference type="PATRIC" id="fig|1423726.3.peg.1474"/>
<feature type="transmembrane region" description="Helical" evidence="1">
    <location>
        <begin position="21"/>
        <end position="42"/>
    </location>
</feature>
<reference evidence="2 3" key="1">
    <citation type="journal article" date="2015" name="Genome Announc.">
        <title>Expanding the biotechnology potential of lactobacilli through comparative genomics of 213 strains and associated genera.</title>
        <authorList>
            <person name="Sun Z."/>
            <person name="Harris H.M."/>
            <person name="McCann A."/>
            <person name="Guo C."/>
            <person name="Argimon S."/>
            <person name="Zhang W."/>
            <person name="Yang X."/>
            <person name="Jeffery I.B."/>
            <person name="Cooney J.C."/>
            <person name="Kagawa T.F."/>
            <person name="Liu W."/>
            <person name="Song Y."/>
            <person name="Salvetti E."/>
            <person name="Wrobel A."/>
            <person name="Rasinkangas P."/>
            <person name="Parkhill J."/>
            <person name="Rea M.C."/>
            <person name="O'Sullivan O."/>
            <person name="Ritari J."/>
            <person name="Douillard F.P."/>
            <person name="Paul Ross R."/>
            <person name="Yang R."/>
            <person name="Briner A.E."/>
            <person name="Felis G.E."/>
            <person name="de Vos W.M."/>
            <person name="Barrangou R."/>
            <person name="Klaenhammer T.R."/>
            <person name="Caufield P.W."/>
            <person name="Cui Y."/>
            <person name="Zhang H."/>
            <person name="O'Toole P.W."/>
        </authorList>
    </citation>
    <scope>NUCLEOTIDE SEQUENCE [LARGE SCALE GENOMIC DNA]</scope>
    <source>
        <strain evidence="2 3">DSM 20003</strain>
    </source>
</reference>
<evidence type="ECO:0008006" key="4">
    <source>
        <dbReference type="Google" id="ProtNLM"/>
    </source>
</evidence>
<evidence type="ECO:0000313" key="3">
    <source>
        <dbReference type="Proteomes" id="UP000051461"/>
    </source>
</evidence>
<keyword evidence="1" id="KW-0472">Membrane</keyword>
<evidence type="ECO:0000256" key="1">
    <source>
        <dbReference type="SAM" id="Phobius"/>
    </source>
</evidence>
<feature type="transmembrane region" description="Helical" evidence="1">
    <location>
        <begin position="54"/>
        <end position="72"/>
    </location>
</feature>